<evidence type="ECO:0000313" key="13">
    <source>
        <dbReference type="EMBL" id="MCP2163837.1"/>
    </source>
</evidence>
<keyword evidence="5 12" id="KW-0812">Transmembrane</keyword>
<dbReference type="PANTHER" id="PTHR14269:SF62">
    <property type="entry name" value="CDP-DIACYLGLYCEROL--GLYCEROL-3-PHOSPHATE 3-PHOSPHATIDYLTRANSFERASE 1, CHLOROPLASTIC"/>
    <property type="match status" value="1"/>
</dbReference>
<feature type="transmembrane region" description="Helical" evidence="12">
    <location>
        <begin position="168"/>
        <end position="190"/>
    </location>
</feature>
<keyword evidence="10" id="KW-1208">Phospholipid metabolism</keyword>
<dbReference type="RefSeq" id="WP_253766810.1">
    <property type="nucleotide sequence ID" value="NZ_JAMTCK010000001.1"/>
</dbReference>
<protein>
    <submittedName>
        <fullName evidence="13">CDP-diacylglycerol--glycerol-3-phosphate 3-phosphatidyltransferase</fullName>
    </submittedName>
</protein>
<accession>A0AAE3KEF1</accession>
<evidence type="ECO:0000256" key="9">
    <source>
        <dbReference type="ARBA" id="ARBA00023209"/>
    </source>
</evidence>
<reference evidence="13" key="1">
    <citation type="submission" date="2022-06" db="EMBL/GenBank/DDBJ databases">
        <title>Genomic Encyclopedia of Archaeal and Bacterial Type Strains, Phase II (KMG-II): from individual species to whole genera.</title>
        <authorList>
            <person name="Goeker M."/>
        </authorList>
    </citation>
    <scope>NUCLEOTIDE SEQUENCE</scope>
    <source>
        <strain evidence="13">DSM 43935</strain>
    </source>
</reference>
<evidence type="ECO:0000256" key="11">
    <source>
        <dbReference type="RuleBase" id="RU003750"/>
    </source>
</evidence>
<dbReference type="Pfam" id="PF01066">
    <property type="entry name" value="CDP-OH_P_transf"/>
    <property type="match status" value="1"/>
</dbReference>
<comment type="caution">
    <text evidence="13">The sequence shown here is derived from an EMBL/GenBank/DDBJ whole genome shotgun (WGS) entry which is preliminary data.</text>
</comment>
<dbReference type="GO" id="GO:0046474">
    <property type="term" value="P:glycerophospholipid biosynthetic process"/>
    <property type="evidence" value="ECO:0007669"/>
    <property type="project" value="TreeGrafter"/>
</dbReference>
<keyword evidence="7" id="KW-0443">Lipid metabolism</keyword>
<dbReference type="PIRSF" id="PIRSF000847">
    <property type="entry name" value="Phos_ph_gly_syn"/>
    <property type="match status" value="1"/>
</dbReference>
<evidence type="ECO:0000256" key="2">
    <source>
        <dbReference type="ARBA" id="ARBA00010441"/>
    </source>
</evidence>
<comment type="similarity">
    <text evidence="2 11">Belongs to the CDP-alcohol phosphatidyltransferase class-I family.</text>
</comment>
<dbReference type="AlphaFoldDB" id="A0AAE3KEF1"/>
<evidence type="ECO:0000256" key="4">
    <source>
        <dbReference type="ARBA" id="ARBA00022679"/>
    </source>
</evidence>
<keyword evidence="8 12" id="KW-0472">Membrane</keyword>
<evidence type="ECO:0000256" key="5">
    <source>
        <dbReference type="ARBA" id="ARBA00022692"/>
    </source>
</evidence>
<keyword evidence="14" id="KW-1185">Reference proteome</keyword>
<proteinExistence type="inferred from homology"/>
<dbReference type="PANTHER" id="PTHR14269">
    <property type="entry name" value="CDP-DIACYLGLYCEROL--GLYCEROL-3-PHOSPHATE 3-PHOSPHATIDYLTRANSFERASE-RELATED"/>
    <property type="match status" value="1"/>
</dbReference>
<dbReference type="InterPro" id="IPR004570">
    <property type="entry name" value="Phosphatidylglycerol_P_synth"/>
</dbReference>
<dbReference type="GO" id="GO:0016020">
    <property type="term" value="C:membrane"/>
    <property type="evidence" value="ECO:0007669"/>
    <property type="project" value="UniProtKB-SubCell"/>
</dbReference>
<feature type="transmembrane region" description="Helical" evidence="12">
    <location>
        <begin position="137"/>
        <end position="156"/>
    </location>
</feature>
<feature type="transmembrane region" description="Helical" evidence="12">
    <location>
        <begin position="21"/>
        <end position="42"/>
    </location>
</feature>
<dbReference type="InterPro" id="IPR048254">
    <property type="entry name" value="CDP_ALCOHOL_P_TRANSF_CS"/>
</dbReference>
<evidence type="ECO:0000256" key="3">
    <source>
        <dbReference type="ARBA" id="ARBA00022516"/>
    </source>
</evidence>
<keyword evidence="3" id="KW-0444">Lipid biosynthesis</keyword>
<evidence type="ECO:0000256" key="7">
    <source>
        <dbReference type="ARBA" id="ARBA00023098"/>
    </source>
</evidence>
<gene>
    <name evidence="13" type="ORF">LX83_000677</name>
</gene>
<comment type="subcellular location">
    <subcellularLocation>
        <location evidence="1">Membrane</location>
        <topology evidence="1">Multi-pass membrane protein</topology>
    </subcellularLocation>
</comment>
<name>A0AAE3KEF1_9PSEU</name>
<dbReference type="GO" id="GO:0008444">
    <property type="term" value="F:CDP-diacylglycerol-glycerol-3-phosphate 3-phosphatidyltransferase activity"/>
    <property type="evidence" value="ECO:0007669"/>
    <property type="project" value="InterPro"/>
</dbReference>
<dbReference type="PROSITE" id="PS00379">
    <property type="entry name" value="CDP_ALCOHOL_P_TRANSF"/>
    <property type="match status" value="1"/>
</dbReference>
<dbReference type="Gene3D" id="1.20.120.1760">
    <property type="match status" value="1"/>
</dbReference>
<evidence type="ECO:0000256" key="10">
    <source>
        <dbReference type="ARBA" id="ARBA00023264"/>
    </source>
</evidence>
<dbReference type="InterPro" id="IPR043130">
    <property type="entry name" value="CDP-OH_PTrfase_TM_dom"/>
</dbReference>
<dbReference type="Proteomes" id="UP001206128">
    <property type="component" value="Unassembled WGS sequence"/>
</dbReference>
<keyword evidence="6 12" id="KW-1133">Transmembrane helix</keyword>
<evidence type="ECO:0000256" key="8">
    <source>
        <dbReference type="ARBA" id="ARBA00023136"/>
    </source>
</evidence>
<dbReference type="InterPro" id="IPR050324">
    <property type="entry name" value="CDP-alcohol_PTase-I"/>
</dbReference>
<dbReference type="InterPro" id="IPR000462">
    <property type="entry name" value="CDP-OH_P_trans"/>
</dbReference>
<organism evidence="13 14">
    <name type="scientific">Goodfellowiella coeruleoviolacea</name>
    <dbReference type="NCBI Taxonomy" id="334858"/>
    <lineage>
        <taxon>Bacteria</taxon>
        <taxon>Bacillati</taxon>
        <taxon>Actinomycetota</taxon>
        <taxon>Actinomycetes</taxon>
        <taxon>Pseudonocardiales</taxon>
        <taxon>Pseudonocardiaceae</taxon>
        <taxon>Goodfellowiella</taxon>
    </lineage>
</organism>
<dbReference type="EMBL" id="JAMTCK010000001">
    <property type="protein sequence ID" value="MCP2163837.1"/>
    <property type="molecule type" value="Genomic_DNA"/>
</dbReference>
<sequence length="213" mass="22939">MAQAGSARARGDQDPRDRVLTIPNALSVLRLAGVPLFLWLLLGPHADAWALVVLALSAVTDWLDGKLARWLNQTSRFGMLLDPAADRLYIMATLVAFVVRDILPWWAAAILIGRELAVGACLPILRRAGYGPFEVHYIGKAATFCLLYALPLLLLGEGDGVVAQVARPIAYAFTVWGGALYVWSGVLYVAQLVAALRRAGGNRPAVAGRGRAR</sequence>
<keyword evidence="9" id="KW-0594">Phospholipid biosynthesis</keyword>
<keyword evidence="4 11" id="KW-0808">Transferase</keyword>
<evidence type="ECO:0000256" key="6">
    <source>
        <dbReference type="ARBA" id="ARBA00022989"/>
    </source>
</evidence>
<evidence type="ECO:0000313" key="14">
    <source>
        <dbReference type="Proteomes" id="UP001206128"/>
    </source>
</evidence>
<evidence type="ECO:0000256" key="1">
    <source>
        <dbReference type="ARBA" id="ARBA00004141"/>
    </source>
</evidence>
<evidence type="ECO:0000256" key="12">
    <source>
        <dbReference type="SAM" id="Phobius"/>
    </source>
</evidence>